<dbReference type="PANTHER" id="PTHR22948">
    <property type="entry name" value="TUDOR DOMAIN CONTAINING PROTEIN"/>
    <property type="match status" value="1"/>
</dbReference>
<keyword evidence="4" id="KW-0744">Spermatogenesis</keyword>
<evidence type="ECO:0000259" key="5">
    <source>
        <dbReference type="PROSITE" id="PS50304"/>
    </source>
</evidence>
<keyword evidence="4" id="KW-0221">Differentiation</keyword>
<evidence type="ECO:0000256" key="3">
    <source>
        <dbReference type="ARBA" id="ARBA00022737"/>
    </source>
</evidence>
<dbReference type="Gene3D" id="2.30.30.140">
    <property type="match status" value="1"/>
</dbReference>
<dbReference type="GO" id="GO:0007283">
    <property type="term" value="P:spermatogenesis"/>
    <property type="evidence" value="ECO:0007669"/>
    <property type="project" value="UniProtKB-KW"/>
</dbReference>
<dbReference type="PROSITE" id="PS50304">
    <property type="entry name" value="TUDOR"/>
    <property type="match status" value="1"/>
</dbReference>
<dbReference type="Gene3D" id="2.40.50.90">
    <property type="match status" value="1"/>
</dbReference>
<dbReference type="CDD" id="cd09972">
    <property type="entry name" value="LOTUS_TDRD_OSKAR"/>
    <property type="match status" value="1"/>
</dbReference>
<dbReference type="GO" id="GO:0030719">
    <property type="term" value="P:P granule organization"/>
    <property type="evidence" value="ECO:0007669"/>
    <property type="project" value="TreeGrafter"/>
</dbReference>
<dbReference type="InterPro" id="IPR041966">
    <property type="entry name" value="LOTUS-like"/>
</dbReference>
<evidence type="ECO:0000256" key="2">
    <source>
        <dbReference type="ARBA" id="ARBA00022490"/>
    </source>
</evidence>
<feature type="domain" description="HTH OST-type" evidence="6">
    <location>
        <begin position="568"/>
        <end position="635"/>
    </location>
</feature>
<keyword evidence="3" id="KW-0677">Repeat</keyword>
<proteinExistence type="predicted"/>
<reference evidence="7 8" key="1">
    <citation type="journal article" date="2019" name="Commun. Biol.">
        <title>The bagworm genome reveals a unique fibroin gene that provides high tensile strength.</title>
        <authorList>
            <person name="Kono N."/>
            <person name="Nakamura H."/>
            <person name="Ohtoshi R."/>
            <person name="Tomita M."/>
            <person name="Numata K."/>
            <person name="Arakawa K."/>
        </authorList>
    </citation>
    <scope>NUCLEOTIDE SEQUENCE [LARGE SCALE GENOMIC DNA]</scope>
</reference>
<evidence type="ECO:0000259" key="6">
    <source>
        <dbReference type="PROSITE" id="PS51644"/>
    </source>
</evidence>
<dbReference type="OrthoDB" id="10034606at2759"/>
<gene>
    <name evidence="7" type="primary">tdrd7a</name>
    <name evidence="7" type="ORF">EVAR_44960_1</name>
</gene>
<dbReference type="InterPro" id="IPR050621">
    <property type="entry name" value="Tudor_domain_containing"/>
</dbReference>
<keyword evidence="2" id="KW-0963">Cytoplasm</keyword>
<evidence type="ECO:0000256" key="4">
    <source>
        <dbReference type="ARBA" id="ARBA00022871"/>
    </source>
</evidence>
<dbReference type="Pfam" id="PF12872">
    <property type="entry name" value="OST-HTH"/>
    <property type="match status" value="1"/>
</dbReference>
<dbReference type="Gene3D" id="3.30.420.610">
    <property type="entry name" value="LOTUS domain-like"/>
    <property type="match status" value="2"/>
</dbReference>
<dbReference type="PANTHER" id="PTHR22948:SF29">
    <property type="entry name" value="FI02030P-RELATED"/>
    <property type="match status" value="1"/>
</dbReference>
<keyword evidence="8" id="KW-1185">Reference proteome</keyword>
<evidence type="ECO:0000256" key="1">
    <source>
        <dbReference type="ARBA" id="ARBA00004496"/>
    </source>
</evidence>
<dbReference type="PROSITE" id="PS51644">
    <property type="entry name" value="HTH_OST"/>
    <property type="match status" value="2"/>
</dbReference>
<dbReference type="InterPro" id="IPR025605">
    <property type="entry name" value="OST-HTH/LOTUS_dom"/>
</dbReference>
<dbReference type="InterPro" id="IPR035437">
    <property type="entry name" value="SNase_OB-fold_sf"/>
</dbReference>
<evidence type="ECO:0000313" key="8">
    <source>
        <dbReference type="Proteomes" id="UP000299102"/>
    </source>
</evidence>
<accession>A0A4C1W5E8</accession>
<feature type="domain" description="Tudor" evidence="5">
    <location>
        <begin position="710"/>
        <end position="768"/>
    </location>
</feature>
<evidence type="ECO:0000313" key="7">
    <source>
        <dbReference type="EMBL" id="GBP45732.1"/>
    </source>
</evidence>
<dbReference type="InterPro" id="IPR002999">
    <property type="entry name" value="Tudor"/>
</dbReference>
<dbReference type="EMBL" id="BGZK01000470">
    <property type="protein sequence ID" value="GBP45732.1"/>
    <property type="molecule type" value="Genomic_DNA"/>
</dbReference>
<feature type="domain" description="HTH OST-type" evidence="6">
    <location>
        <begin position="3"/>
        <end position="86"/>
    </location>
</feature>
<dbReference type="Proteomes" id="UP000299102">
    <property type="component" value="Unassembled WGS sequence"/>
</dbReference>
<dbReference type="GO" id="GO:0043186">
    <property type="term" value="C:P granule"/>
    <property type="evidence" value="ECO:0007669"/>
    <property type="project" value="TreeGrafter"/>
</dbReference>
<sequence length="965" mass="108838">MTDKEQVVQALRATLLSVKGALTLEQCNRDYRALQGSWIPYKKLGYPSLEQLFVDVPGFETKLINGVCYVDAIPTQQSAHIVSLISRQKSSKRTKINFQSRFPRKQDSWRKPASADNVTSSYNNQYSKKYYSPKNVPFYNNNYANKINSKSNKNSEHILHQVPEQVEKRSILKKPSNVPVSKTSSQPLADITKSVTTTANSNNSENTTKNENQKISAAQRMLHLREKLNVVDTIPLPLPAIDNECLETNLINKEKKLGACTYVHALEDIQTSPNSMGLRCLITEFLWPPSSSIIRLWLPYSTKVLVKTNQTSPNSMGLRRLITEFLWPPSSSIIRLWLPYSTKVLVKTNQTSTNSMGLRRLITEFLWPPSSSIIRLWLPYSTKVLGKTNQTSPNAMGLRRLITEFLWPPSCSIIRLWLPYSTKVLVKTNQTSPNSMGLHRLITEFPWPPSSSIIRLWLPYSTKVFTDPLTHAGGTFDLEPPPETAPSVDKLEWTCKRLQLDEPIYKVHERRLKHEPLRYDCTVKVGNSYSASSYPTDCSTQDEAKELAAFKLLSIVESSESGGLPTASDERAMACLATLVSEYDAGLWASTIPHLYREKFRENLPTNWQDLVESYPRLLKEKLVNGLVILASTAEEESSIKSTPDEYYDNELPPLQFPEENYWNVFVTVANSPLEVWVRIIGVDYSEALERLNIAMNKYYSLSGNSVERNMVVENMWYAANVEDGGWQRAKVLEVEGDNVCVFLGDHGDDELVHYSNLKILEPQFRNLPSQAILCRLEGVEELATNSVGAEVVRRLLGETLVAEPGPRDDPGEPTVSVVLYDTSTTRDLNLNKEIIQDFCISGAFNITQFTCRLCAVVVPLLLGHIGRWNEREIARSPFSLALSAQVERDNESCFFTNRIKAARISNLFSFGSRTVGTAMLFFDIDSEPYRNGRCYLAPLKTTVSVGGPTVIGPDADVYVTWSAF</sequence>
<name>A0A4C1W5E8_EUMVA</name>
<comment type="subcellular location">
    <subcellularLocation>
        <location evidence="1">Cytoplasm</location>
    </subcellularLocation>
</comment>
<comment type="caution">
    <text evidence="7">The sequence shown here is derived from an EMBL/GenBank/DDBJ whole genome shotgun (WGS) entry which is preliminary data.</text>
</comment>
<dbReference type="CDD" id="cd00048">
    <property type="entry name" value="DSRM_SF"/>
    <property type="match status" value="1"/>
</dbReference>
<protein>
    <submittedName>
        <fullName evidence="7">Tudor domain-containing protein 7A</fullName>
    </submittedName>
</protein>
<organism evidence="7 8">
    <name type="scientific">Eumeta variegata</name>
    <name type="common">Bagworm moth</name>
    <name type="synonym">Eumeta japonica</name>
    <dbReference type="NCBI Taxonomy" id="151549"/>
    <lineage>
        <taxon>Eukaryota</taxon>
        <taxon>Metazoa</taxon>
        <taxon>Ecdysozoa</taxon>
        <taxon>Arthropoda</taxon>
        <taxon>Hexapoda</taxon>
        <taxon>Insecta</taxon>
        <taxon>Pterygota</taxon>
        <taxon>Neoptera</taxon>
        <taxon>Endopterygota</taxon>
        <taxon>Lepidoptera</taxon>
        <taxon>Glossata</taxon>
        <taxon>Ditrysia</taxon>
        <taxon>Tineoidea</taxon>
        <taxon>Psychidae</taxon>
        <taxon>Oiketicinae</taxon>
        <taxon>Eumeta</taxon>
    </lineage>
</organism>
<dbReference type="Pfam" id="PF00567">
    <property type="entry name" value="TUDOR"/>
    <property type="match status" value="1"/>
</dbReference>
<dbReference type="GO" id="GO:0034587">
    <property type="term" value="P:piRNA processing"/>
    <property type="evidence" value="ECO:0007669"/>
    <property type="project" value="TreeGrafter"/>
</dbReference>
<dbReference type="AlphaFoldDB" id="A0A4C1W5E8"/>
<dbReference type="STRING" id="151549.A0A4C1W5E8"/>
<dbReference type="SUPFAM" id="SSF63748">
    <property type="entry name" value="Tudor/PWWP/MBT"/>
    <property type="match status" value="1"/>
</dbReference>